<dbReference type="InterPro" id="IPR045621">
    <property type="entry name" value="BPD_transp_1_N"/>
</dbReference>
<keyword evidence="3" id="KW-1003">Cell membrane</keyword>
<comment type="subcellular location">
    <subcellularLocation>
        <location evidence="1 7">Cell membrane</location>
        <topology evidence="1 7">Multi-pass membrane protein</topology>
    </subcellularLocation>
</comment>
<dbReference type="Pfam" id="PF00528">
    <property type="entry name" value="BPD_transp_1"/>
    <property type="match status" value="1"/>
</dbReference>
<feature type="transmembrane region" description="Helical" evidence="7">
    <location>
        <begin position="102"/>
        <end position="124"/>
    </location>
</feature>
<dbReference type="GO" id="GO:0005886">
    <property type="term" value="C:plasma membrane"/>
    <property type="evidence" value="ECO:0007669"/>
    <property type="project" value="UniProtKB-SubCell"/>
</dbReference>
<evidence type="ECO:0000259" key="8">
    <source>
        <dbReference type="PROSITE" id="PS50928"/>
    </source>
</evidence>
<evidence type="ECO:0000256" key="7">
    <source>
        <dbReference type="RuleBase" id="RU363032"/>
    </source>
</evidence>
<keyword evidence="12" id="KW-1185">Reference proteome</keyword>
<feature type="transmembrane region" description="Helical" evidence="7">
    <location>
        <begin position="247"/>
        <end position="275"/>
    </location>
</feature>
<comment type="similarity">
    <text evidence="7">Belongs to the binding-protein-dependent transport system permease family.</text>
</comment>
<gene>
    <name evidence="9" type="ORF">GA0070608_0350</name>
    <name evidence="10" type="ORF">OIE14_04495</name>
</gene>
<sequence length="328" mass="35369">MLRLILRRLASAVLVLLLASVVIFTVISVSGDPLAELRDRQPPVPESVITAEEERLGLNNPLPVRYLNWLGGVVTGDFGPSTIATRDIGAELGTRVGVTLRLVVLAIVLALVLSLIAGTVSALHQRRWPDLVLTPTAFVLLALPSFWLAVLFKQWAIGLNDASGYQLFYTVGAVSVPQPEAIGARIADIAGHLILPTLVLALVHFATWSRYQRAAVAEGLAGDHVRFAVLKGLSRGRIVRSYVVRPALIPIVTIVALDLPVVFSGAVITETVFQWRGMGGFLLESIAIRDTNAVLAWLLIAATAVVVFNLIADILYGLVDPRVRYAKS</sequence>
<feature type="transmembrane region" description="Helical" evidence="7">
    <location>
        <begin position="295"/>
        <end position="319"/>
    </location>
</feature>
<dbReference type="PROSITE" id="PS50928">
    <property type="entry name" value="ABC_TM1"/>
    <property type="match status" value="1"/>
</dbReference>
<evidence type="ECO:0000313" key="9">
    <source>
        <dbReference type="EMBL" id="SCL48272.1"/>
    </source>
</evidence>
<reference evidence="10 12" key="2">
    <citation type="submission" date="2022-10" db="EMBL/GenBank/DDBJ databases">
        <title>The complete genomes of actinobacterial strains from the NBC collection.</title>
        <authorList>
            <person name="Joergensen T.S."/>
            <person name="Alvarez Arevalo M."/>
            <person name="Sterndorff E.B."/>
            <person name="Faurdal D."/>
            <person name="Vuksanovic O."/>
            <person name="Mourched A.-S."/>
            <person name="Charusanti P."/>
            <person name="Shaw S."/>
            <person name="Blin K."/>
            <person name="Weber T."/>
        </authorList>
    </citation>
    <scope>NUCLEOTIDE SEQUENCE [LARGE SCALE GENOMIC DNA]</scope>
    <source>
        <strain evidence="10 12">NBC 01809</strain>
    </source>
</reference>
<dbReference type="AlphaFoldDB" id="A0A1C6U2K8"/>
<evidence type="ECO:0000256" key="1">
    <source>
        <dbReference type="ARBA" id="ARBA00004651"/>
    </source>
</evidence>
<dbReference type="GO" id="GO:0055085">
    <property type="term" value="P:transmembrane transport"/>
    <property type="evidence" value="ECO:0007669"/>
    <property type="project" value="InterPro"/>
</dbReference>
<dbReference type="EMBL" id="CP109071">
    <property type="protein sequence ID" value="WSA33327.1"/>
    <property type="molecule type" value="Genomic_DNA"/>
</dbReference>
<organism evidence="9 11">
    <name type="scientific">Micromonospora peucetia</name>
    <dbReference type="NCBI Taxonomy" id="47871"/>
    <lineage>
        <taxon>Bacteria</taxon>
        <taxon>Bacillati</taxon>
        <taxon>Actinomycetota</taxon>
        <taxon>Actinomycetes</taxon>
        <taxon>Micromonosporales</taxon>
        <taxon>Micromonosporaceae</taxon>
        <taxon>Micromonospora</taxon>
    </lineage>
</organism>
<dbReference type="STRING" id="47871.GA0070608_0350"/>
<name>A0A1C6U2K8_9ACTN</name>
<evidence type="ECO:0000256" key="3">
    <source>
        <dbReference type="ARBA" id="ARBA00022475"/>
    </source>
</evidence>
<evidence type="ECO:0000313" key="11">
    <source>
        <dbReference type="Proteomes" id="UP000199343"/>
    </source>
</evidence>
<keyword evidence="6 7" id="KW-0472">Membrane</keyword>
<keyword evidence="5 7" id="KW-1133">Transmembrane helix</keyword>
<dbReference type="OrthoDB" id="147639at2"/>
<feature type="domain" description="ABC transmembrane type-1" evidence="8">
    <location>
        <begin position="96"/>
        <end position="316"/>
    </location>
</feature>
<dbReference type="Pfam" id="PF19300">
    <property type="entry name" value="BPD_transp_1_N"/>
    <property type="match status" value="1"/>
</dbReference>
<dbReference type="CDD" id="cd06261">
    <property type="entry name" value="TM_PBP2"/>
    <property type="match status" value="1"/>
</dbReference>
<proteinExistence type="inferred from homology"/>
<dbReference type="InterPro" id="IPR035906">
    <property type="entry name" value="MetI-like_sf"/>
</dbReference>
<dbReference type="Proteomes" id="UP000199343">
    <property type="component" value="Unassembled WGS sequence"/>
</dbReference>
<evidence type="ECO:0000313" key="10">
    <source>
        <dbReference type="EMBL" id="WSA33327.1"/>
    </source>
</evidence>
<evidence type="ECO:0000256" key="4">
    <source>
        <dbReference type="ARBA" id="ARBA00022692"/>
    </source>
</evidence>
<dbReference type="PANTHER" id="PTHR30465">
    <property type="entry name" value="INNER MEMBRANE ABC TRANSPORTER"/>
    <property type="match status" value="1"/>
</dbReference>
<keyword evidence="2 7" id="KW-0813">Transport</keyword>
<evidence type="ECO:0000256" key="6">
    <source>
        <dbReference type="ARBA" id="ARBA00023136"/>
    </source>
</evidence>
<evidence type="ECO:0000256" key="5">
    <source>
        <dbReference type="ARBA" id="ARBA00022989"/>
    </source>
</evidence>
<evidence type="ECO:0000313" key="12">
    <source>
        <dbReference type="Proteomes" id="UP001334804"/>
    </source>
</evidence>
<reference evidence="9 11" key="1">
    <citation type="submission" date="2016-06" db="EMBL/GenBank/DDBJ databases">
        <authorList>
            <person name="Kjaerup R.B."/>
            <person name="Dalgaard T.S."/>
            <person name="Juul-Madsen H.R."/>
        </authorList>
    </citation>
    <scope>NUCLEOTIDE SEQUENCE [LARGE SCALE GENOMIC DNA]</scope>
    <source>
        <strain evidence="9 11">DSM 43363</strain>
    </source>
</reference>
<dbReference type="InterPro" id="IPR000515">
    <property type="entry name" value="MetI-like"/>
</dbReference>
<feature type="transmembrane region" description="Helical" evidence="7">
    <location>
        <begin position="131"/>
        <end position="152"/>
    </location>
</feature>
<dbReference type="Proteomes" id="UP001334804">
    <property type="component" value="Chromosome"/>
</dbReference>
<dbReference type="Gene3D" id="1.10.3720.10">
    <property type="entry name" value="MetI-like"/>
    <property type="match status" value="1"/>
</dbReference>
<dbReference type="PANTHER" id="PTHR30465:SF0">
    <property type="entry name" value="OLIGOPEPTIDE TRANSPORT SYSTEM PERMEASE PROTEIN APPB"/>
    <property type="match status" value="1"/>
</dbReference>
<keyword evidence="4 7" id="KW-0812">Transmembrane</keyword>
<accession>A0A1C6U2K8</accession>
<dbReference type="RefSeq" id="WP_091620413.1">
    <property type="nucleotide sequence ID" value="NZ_CP109071.1"/>
</dbReference>
<evidence type="ECO:0000256" key="2">
    <source>
        <dbReference type="ARBA" id="ARBA00022448"/>
    </source>
</evidence>
<dbReference type="SUPFAM" id="SSF161098">
    <property type="entry name" value="MetI-like"/>
    <property type="match status" value="1"/>
</dbReference>
<dbReference type="EMBL" id="FMIC01000002">
    <property type="protein sequence ID" value="SCL48272.1"/>
    <property type="molecule type" value="Genomic_DNA"/>
</dbReference>
<feature type="transmembrane region" description="Helical" evidence="7">
    <location>
        <begin position="189"/>
        <end position="208"/>
    </location>
</feature>
<protein>
    <submittedName>
        <fullName evidence="10">ABC transporter permease</fullName>
    </submittedName>
    <submittedName>
        <fullName evidence="9">Peptide/nickel transport system permease protein</fullName>
    </submittedName>
</protein>